<dbReference type="SUPFAM" id="SSF56784">
    <property type="entry name" value="HAD-like"/>
    <property type="match status" value="1"/>
</dbReference>
<evidence type="ECO:0000256" key="10">
    <source>
        <dbReference type="ARBA" id="ARBA00022842"/>
    </source>
</evidence>
<evidence type="ECO:0000256" key="6">
    <source>
        <dbReference type="ARBA" id="ARBA00022692"/>
    </source>
</evidence>
<evidence type="ECO:0000256" key="2">
    <source>
        <dbReference type="ARBA" id="ARBA00006024"/>
    </source>
</evidence>
<evidence type="ECO:0000313" key="19">
    <source>
        <dbReference type="Proteomes" id="UP000294739"/>
    </source>
</evidence>
<dbReference type="InterPro" id="IPR001757">
    <property type="entry name" value="P_typ_ATPase"/>
</dbReference>
<keyword evidence="5" id="KW-0597">Phosphoprotein</keyword>
<dbReference type="GO" id="GO:0005524">
    <property type="term" value="F:ATP binding"/>
    <property type="evidence" value="ECO:0007669"/>
    <property type="project" value="UniProtKB-UniRule"/>
</dbReference>
<keyword evidence="19" id="KW-1185">Reference proteome</keyword>
<dbReference type="SUPFAM" id="SSF81653">
    <property type="entry name" value="Calcium ATPase, transduction domain A"/>
    <property type="match status" value="1"/>
</dbReference>
<organism evidence="18 19">
    <name type="scientific">Jiangella asiatica</name>
    <dbReference type="NCBI Taxonomy" id="2530372"/>
    <lineage>
        <taxon>Bacteria</taxon>
        <taxon>Bacillati</taxon>
        <taxon>Actinomycetota</taxon>
        <taxon>Actinomycetes</taxon>
        <taxon>Jiangellales</taxon>
        <taxon>Jiangellaceae</taxon>
        <taxon>Jiangella</taxon>
    </lineage>
</organism>
<dbReference type="NCBIfam" id="TIGR01494">
    <property type="entry name" value="ATPase_P-type"/>
    <property type="match status" value="1"/>
</dbReference>
<dbReference type="PANTHER" id="PTHR43520:SF5">
    <property type="entry name" value="CATION-TRANSPORTING P-TYPE ATPASE-RELATED"/>
    <property type="match status" value="1"/>
</dbReference>
<evidence type="ECO:0000256" key="14">
    <source>
        <dbReference type="ARBA" id="ARBA00023136"/>
    </source>
</evidence>
<keyword evidence="12 15" id="KW-1133">Transmembrane helix</keyword>
<dbReference type="AlphaFoldDB" id="A0A4R5DQ81"/>
<feature type="transmembrane region" description="Helical" evidence="15">
    <location>
        <begin position="80"/>
        <end position="97"/>
    </location>
</feature>
<dbReference type="InterPro" id="IPR018303">
    <property type="entry name" value="ATPase_P-typ_P_site"/>
</dbReference>
<reference evidence="18 19" key="1">
    <citation type="submission" date="2019-03" db="EMBL/GenBank/DDBJ databases">
        <title>Draft genome sequences of novel Actinobacteria.</title>
        <authorList>
            <person name="Sahin N."/>
            <person name="Ay H."/>
            <person name="Saygin H."/>
        </authorList>
    </citation>
    <scope>NUCLEOTIDE SEQUENCE [LARGE SCALE GENOMIC DNA]</scope>
    <source>
        <strain evidence="18 19">5K138</strain>
    </source>
</reference>
<keyword evidence="14 15" id="KW-0472">Membrane</keyword>
<proteinExistence type="inferred from homology"/>
<evidence type="ECO:0000256" key="16">
    <source>
        <dbReference type="SAM" id="MobiDB-lite"/>
    </source>
</evidence>
<dbReference type="GO" id="GO:0055070">
    <property type="term" value="P:copper ion homeostasis"/>
    <property type="evidence" value="ECO:0007669"/>
    <property type="project" value="TreeGrafter"/>
</dbReference>
<evidence type="ECO:0000256" key="1">
    <source>
        <dbReference type="ARBA" id="ARBA00004651"/>
    </source>
</evidence>
<feature type="transmembrane region" description="Helical" evidence="15">
    <location>
        <begin position="356"/>
        <end position="378"/>
    </location>
</feature>
<dbReference type="InterPro" id="IPR023298">
    <property type="entry name" value="ATPase_P-typ_TM_dom_sf"/>
</dbReference>
<evidence type="ECO:0000256" key="4">
    <source>
        <dbReference type="ARBA" id="ARBA00022475"/>
    </source>
</evidence>
<dbReference type="GO" id="GO:0016887">
    <property type="term" value="F:ATP hydrolysis activity"/>
    <property type="evidence" value="ECO:0007669"/>
    <property type="project" value="InterPro"/>
</dbReference>
<evidence type="ECO:0000313" key="18">
    <source>
        <dbReference type="EMBL" id="TDE14211.1"/>
    </source>
</evidence>
<dbReference type="OrthoDB" id="7059309at2"/>
<dbReference type="Gene3D" id="2.70.150.10">
    <property type="entry name" value="Calcium-transporting ATPase, cytoplasmic transduction domain A"/>
    <property type="match status" value="1"/>
</dbReference>
<keyword evidence="4 15" id="KW-1003">Cell membrane</keyword>
<feature type="transmembrane region" description="Helical" evidence="15">
    <location>
        <begin position="323"/>
        <end position="344"/>
    </location>
</feature>
<evidence type="ECO:0000256" key="9">
    <source>
        <dbReference type="ARBA" id="ARBA00022840"/>
    </source>
</evidence>
<protein>
    <submittedName>
        <fullName evidence="18">Heavy metal translocating P-type ATPase</fullName>
    </submittedName>
</protein>
<keyword evidence="11" id="KW-1278">Translocase</keyword>
<feature type="domain" description="P-type ATPase A" evidence="17">
    <location>
        <begin position="205"/>
        <end position="306"/>
    </location>
</feature>
<dbReference type="GO" id="GO:0005886">
    <property type="term" value="C:plasma membrane"/>
    <property type="evidence" value="ECO:0007669"/>
    <property type="project" value="UniProtKB-SubCell"/>
</dbReference>
<dbReference type="NCBIfam" id="TIGR01525">
    <property type="entry name" value="ATPase-IB_hvy"/>
    <property type="match status" value="1"/>
</dbReference>
<name>A0A4R5DQ81_9ACTN</name>
<evidence type="ECO:0000256" key="8">
    <source>
        <dbReference type="ARBA" id="ARBA00022741"/>
    </source>
</evidence>
<keyword evidence="3" id="KW-0813">Transport</keyword>
<evidence type="ECO:0000256" key="7">
    <source>
        <dbReference type="ARBA" id="ARBA00022723"/>
    </source>
</evidence>
<dbReference type="GO" id="GO:0043682">
    <property type="term" value="F:P-type divalent copper transporter activity"/>
    <property type="evidence" value="ECO:0007669"/>
    <property type="project" value="TreeGrafter"/>
</dbReference>
<evidence type="ECO:0000256" key="15">
    <source>
        <dbReference type="RuleBase" id="RU362081"/>
    </source>
</evidence>
<dbReference type="Gene3D" id="3.40.50.1000">
    <property type="entry name" value="HAD superfamily/HAD-like"/>
    <property type="match status" value="1"/>
</dbReference>
<keyword evidence="8 15" id="KW-0547">Nucleotide-binding</keyword>
<feature type="transmembrane region" description="Helical" evidence="15">
    <location>
        <begin position="664"/>
        <end position="685"/>
    </location>
</feature>
<evidence type="ECO:0000256" key="11">
    <source>
        <dbReference type="ARBA" id="ARBA00022967"/>
    </source>
</evidence>
<dbReference type="PROSITE" id="PS00154">
    <property type="entry name" value="ATPASE_E1_E2"/>
    <property type="match status" value="1"/>
</dbReference>
<dbReference type="PRINTS" id="PR00119">
    <property type="entry name" value="CATATPASE"/>
</dbReference>
<evidence type="ECO:0000259" key="17">
    <source>
        <dbReference type="Pfam" id="PF00122"/>
    </source>
</evidence>
<keyword evidence="9 15" id="KW-0067">ATP-binding</keyword>
<dbReference type="GO" id="GO:0005507">
    <property type="term" value="F:copper ion binding"/>
    <property type="evidence" value="ECO:0007669"/>
    <property type="project" value="TreeGrafter"/>
</dbReference>
<dbReference type="SFLD" id="SFLDF00027">
    <property type="entry name" value="p-type_atpase"/>
    <property type="match status" value="1"/>
</dbReference>
<keyword evidence="10" id="KW-0460">Magnesium</keyword>
<dbReference type="InParanoid" id="A0A4R5DQ81"/>
<feature type="transmembrane region" description="Helical" evidence="15">
    <location>
        <begin position="109"/>
        <end position="130"/>
    </location>
</feature>
<dbReference type="EMBL" id="SMKZ01000003">
    <property type="protein sequence ID" value="TDE14211.1"/>
    <property type="molecule type" value="Genomic_DNA"/>
</dbReference>
<evidence type="ECO:0000256" key="13">
    <source>
        <dbReference type="ARBA" id="ARBA00023065"/>
    </source>
</evidence>
<dbReference type="InterPro" id="IPR027256">
    <property type="entry name" value="P-typ_ATPase_IB"/>
</dbReference>
<feature type="transmembrane region" description="Helical" evidence="15">
    <location>
        <begin position="691"/>
        <end position="709"/>
    </location>
</feature>
<dbReference type="SFLD" id="SFLDS00003">
    <property type="entry name" value="Haloacid_Dehalogenase"/>
    <property type="match status" value="1"/>
</dbReference>
<dbReference type="InterPro" id="IPR044492">
    <property type="entry name" value="P_typ_ATPase_HD_dom"/>
</dbReference>
<dbReference type="SFLD" id="SFLDG00002">
    <property type="entry name" value="C1.7:_P-type_atpase_like"/>
    <property type="match status" value="1"/>
</dbReference>
<dbReference type="InterPro" id="IPR023299">
    <property type="entry name" value="ATPase_P-typ_cyto_dom_N"/>
</dbReference>
<dbReference type="InterPro" id="IPR008250">
    <property type="entry name" value="ATPase_P-typ_transduc_dom_A_sf"/>
</dbReference>
<feature type="compositionally biased region" description="Basic and acidic residues" evidence="16">
    <location>
        <begin position="45"/>
        <end position="67"/>
    </location>
</feature>
<accession>A0A4R5DQ81</accession>
<dbReference type="PANTHER" id="PTHR43520">
    <property type="entry name" value="ATP7, ISOFORM B"/>
    <property type="match status" value="1"/>
</dbReference>
<keyword evidence="7 15" id="KW-0479">Metal-binding</keyword>
<feature type="transmembrane region" description="Helical" evidence="15">
    <location>
        <begin position="171"/>
        <end position="188"/>
    </location>
</feature>
<dbReference type="NCBIfam" id="TIGR01511">
    <property type="entry name" value="ATPase-IB1_Cu"/>
    <property type="match status" value="1"/>
</dbReference>
<sequence length="752" mass="79517">MASNEQATGHSRHIDHPLLAGPDASREMHHRVHSSHAAHTSSDAPARHGGYETHSGHSHPGHADQHKHAGHSPKMFKDRFWLSLVLAIPVVLTSETIKDWFGYQLEFAGAGWVAPLLGTAIFIYGGSPFIKGAISEVQDRQPGMMLLIAMAITVAFGASWLARLDVVDVEIWWEMSLLIVIMLLGHWMEMRAIVSAHSALAELTELLPDEADRIADNGDIETVRAGDLAVGDFVLIRPGGRVPADGTIVTGRAELDESTITGESNPVRRGEGDRVIAASVAVDGSVRVRIDAVGDDTALAGIQRLVAAAEASNSRTQVLADRAAAVLFYVAVTVAAITTTMWAILGQPDDAITRSLTVLIIACPHALGLAIPLVVSIATSKSARHGILVKDRLALERVHKVDAVLFDKTGTLTKGEHAVTGVAAAGGDEDNLLALAAAVEGDSEHPLARAIVTAARDRGLEVPRAGGFASMTGRGVEAHVDDSTVAVGGPALLRERGLDVPDELRAVIDEWESRGAAVLHVVTDGIVVGAVELEDQVRPESREAVEALHKRGVKVAMITGDAEQVAEAVAADLGIEEVFAEVLPEDKDKAVTELQARGHTVAMVGDGVNDAPALTRADVGIAIGAGTDVAIESAGIVLASDDPRGVVAVATLSKASYRKMQQNLWWAAGYNLLALPLAGGVLAWAGFVLPMAVGAILMSSSTMIVAINAQLLRRIDLSPAAVQPDRRDELAPIRVAVFTDDDVRALRPRRRR</sequence>
<comment type="caution">
    <text evidence="18">The sequence shown here is derived from an EMBL/GenBank/DDBJ whole genome shotgun (WGS) entry which is preliminary data.</text>
</comment>
<dbReference type="InterPro" id="IPR036412">
    <property type="entry name" value="HAD-like_sf"/>
</dbReference>
<dbReference type="SUPFAM" id="SSF81665">
    <property type="entry name" value="Calcium ATPase, transmembrane domain M"/>
    <property type="match status" value="1"/>
</dbReference>
<evidence type="ECO:0000256" key="12">
    <source>
        <dbReference type="ARBA" id="ARBA00022989"/>
    </source>
</evidence>
<dbReference type="Gene3D" id="3.40.1110.10">
    <property type="entry name" value="Calcium-transporting ATPase, cytoplasmic domain N"/>
    <property type="match status" value="1"/>
</dbReference>
<evidence type="ECO:0000256" key="3">
    <source>
        <dbReference type="ARBA" id="ARBA00022448"/>
    </source>
</evidence>
<comment type="subcellular location">
    <subcellularLocation>
        <location evidence="1">Cell membrane</location>
        <topology evidence="1">Multi-pass membrane protein</topology>
    </subcellularLocation>
</comment>
<evidence type="ECO:0000256" key="5">
    <source>
        <dbReference type="ARBA" id="ARBA00022553"/>
    </source>
</evidence>
<dbReference type="Proteomes" id="UP000294739">
    <property type="component" value="Unassembled WGS sequence"/>
</dbReference>
<dbReference type="InterPro" id="IPR059000">
    <property type="entry name" value="ATPase_P-type_domA"/>
</dbReference>
<keyword evidence="13" id="KW-0406">Ion transport</keyword>
<keyword evidence="6 15" id="KW-0812">Transmembrane</keyword>
<dbReference type="FunFam" id="2.70.150.10:FF:000002">
    <property type="entry name" value="Copper-transporting ATPase 1, putative"/>
    <property type="match status" value="1"/>
</dbReference>
<dbReference type="InterPro" id="IPR023214">
    <property type="entry name" value="HAD_sf"/>
</dbReference>
<feature type="region of interest" description="Disordered" evidence="16">
    <location>
        <begin position="1"/>
        <end position="70"/>
    </location>
</feature>
<dbReference type="Pfam" id="PF00122">
    <property type="entry name" value="E1-E2_ATPase"/>
    <property type="match status" value="1"/>
</dbReference>
<dbReference type="Pfam" id="PF00702">
    <property type="entry name" value="Hydrolase"/>
    <property type="match status" value="1"/>
</dbReference>
<comment type="similarity">
    <text evidence="2 15">Belongs to the cation transport ATPase (P-type) (TC 3.A.3) family. Type IB subfamily.</text>
</comment>
<gene>
    <name evidence="18" type="ORF">E1269_03375</name>
</gene>
<feature type="transmembrane region" description="Helical" evidence="15">
    <location>
        <begin position="142"/>
        <end position="159"/>
    </location>
</feature>